<name>A0AAV9HMG2_9PEZI</name>
<sequence length="212" mass="24217">MRLLPVLASLLGLAASDALLKSFNGHGPEIWGSYNKIDDCEMNQAIECLEEQICSRRNIPFRGKIRCTIGTSVAYICNYHDRGDKLPAELLFGSESGGELSCGHSDLYEAWRQVRIAKGSQTGWWFDFKGKRTLGFDKRCKNNECDNGWKKGSEGEQCTNIHRKAADDEWLFDFEAPTYPNYTGKYEQDLPEPGKKNEPVYFNPWYEGKRPR</sequence>
<reference evidence="2" key="2">
    <citation type="submission" date="2023-06" db="EMBL/GenBank/DDBJ databases">
        <authorList>
            <consortium name="Lawrence Berkeley National Laboratory"/>
            <person name="Mondo S.J."/>
            <person name="Hensen N."/>
            <person name="Bonometti L."/>
            <person name="Westerberg I."/>
            <person name="Brannstrom I.O."/>
            <person name="Guillou S."/>
            <person name="Cros-Aarteil S."/>
            <person name="Calhoun S."/>
            <person name="Haridas S."/>
            <person name="Kuo A."/>
            <person name="Pangilinan J."/>
            <person name="Riley R."/>
            <person name="Labutti K."/>
            <person name="Andreopoulos B."/>
            <person name="Lipzen A."/>
            <person name="Chen C."/>
            <person name="Yanf M."/>
            <person name="Daum C."/>
            <person name="Ng V."/>
            <person name="Clum A."/>
            <person name="Steindorff A."/>
            <person name="Ohm R."/>
            <person name="Martin F."/>
            <person name="Silar P."/>
            <person name="Natvig D."/>
            <person name="Lalanne C."/>
            <person name="Gautier V."/>
            <person name="Ament-Velasquez S.L."/>
            <person name="Kruys A."/>
            <person name="Hutchinson M.I."/>
            <person name="Powell A.J."/>
            <person name="Barry K."/>
            <person name="Miller A.N."/>
            <person name="Grigoriev I.V."/>
            <person name="Debuchy R."/>
            <person name="Gladieux P."/>
            <person name="Thoren M.H."/>
            <person name="Johannesson H."/>
        </authorList>
    </citation>
    <scope>NUCLEOTIDE SEQUENCE</scope>
    <source>
        <strain evidence="2">PSN324</strain>
    </source>
</reference>
<feature type="chain" id="PRO_5043462923" description="Secreted protein" evidence="1">
    <location>
        <begin position="17"/>
        <end position="212"/>
    </location>
</feature>
<dbReference type="Proteomes" id="UP001321749">
    <property type="component" value="Unassembled WGS sequence"/>
</dbReference>
<gene>
    <name evidence="2" type="ORF">QBC42DRAFT_306869</name>
</gene>
<dbReference type="EMBL" id="MU865005">
    <property type="protein sequence ID" value="KAK4460723.1"/>
    <property type="molecule type" value="Genomic_DNA"/>
</dbReference>
<accession>A0AAV9HMG2</accession>
<evidence type="ECO:0008006" key="4">
    <source>
        <dbReference type="Google" id="ProtNLM"/>
    </source>
</evidence>
<evidence type="ECO:0000313" key="2">
    <source>
        <dbReference type="EMBL" id="KAK4460723.1"/>
    </source>
</evidence>
<proteinExistence type="predicted"/>
<evidence type="ECO:0000256" key="1">
    <source>
        <dbReference type="SAM" id="SignalP"/>
    </source>
</evidence>
<dbReference type="AlphaFoldDB" id="A0AAV9HMG2"/>
<keyword evidence="3" id="KW-1185">Reference proteome</keyword>
<organism evidence="2 3">
    <name type="scientific">Cladorrhinum samala</name>
    <dbReference type="NCBI Taxonomy" id="585594"/>
    <lineage>
        <taxon>Eukaryota</taxon>
        <taxon>Fungi</taxon>
        <taxon>Dikarya</taxon>
        <taxon>Ascomycota</taxon>
        <taxon>Pezizomycotina</taxon>
        <taxon>Sordariomycetes</taxon>
        <taxon>Sordariomycetidae</taxon>
        <taxon>Sordariales</taxon>
        <taxon>Podosporaceae</taxon>
        <taxon>Cladorrhinum</taxon>
    </lineage>
</organism>
<comment type="caution">
    <text evidence="2">The sequence shown here is derived from an EMBL/GenBank/DDBJ whole genome shotgun (WGS) entry which is preliminary data.</text>
</comment>
<keyword evidence="1" id="KW-0732">Signal</keyword>
<feature type="signal peptide" evidence="1">
    <location>
        <begin position="1"/>
        <end position="16"/>
    </location>
</feature>
<reference evidence="2" key="1">
    <citation type="journal article" date="2023" name="Mol. Phylogenet. Evol.">
        <title>Genome-scale phylogeny and comparative genomics of the fungal order Sordariales.</title>
        <authorList>
            <person name="Hensen N."/>
            <person name="Bonometti L."/>
            <person name="Westerberg I."/>
            <person name="Brannstrom I.O."/>
            <person name="Guillou S."/>
            <person name="Cros-Aarteil S."/>
            <person name="Calhoun S."/>
            <person name="Haridas S."/>
            <person name="Kuo A."/>
            <person name="Mondo S."/>
            <person name="Pangilinan J."/>
            <person name="Riley R."/>
            <person name="LaButti K."/>
            <person name="Andreopoulos B."/>
            <person name="Lipzen A."/>
            <person name="Chen C."/>
            <person name="Yan M."/>
            <person name="Daum C."/>
            <person name="Ng V."/>
            <person name="Clum A."/>
            <person name="Steindorff A."/>
            <person name="Ohm R.A."/>
            <person name="Martin F."/>
            <person name="Silar P."/>
            <person name="Natvig D.O."/>
            <person name="Lalanne C."/>
            <person name="Gautier V."/>
            <person name="Ament-Velasquez S.L."/>
            <person name="Kruys A."/>
            <person name="Hutchinson M.I."/>
            <person name="Powell A.J."/>
            <person name="Barry K."/>
            <person name="Miller A.N."/>
            <person name="Grigoriev I.V."/>
            <person name="Debuchy R."/>
            <person name="Gladieux P."/>
            <person name="Hiltunen Thoren M."/>
            <person name="Johannesson H."/>
        </authorList>
    </citation>
    <scope>NUCLEOTIDE SEQUENCE</scope>
    <source>
        <strain evidence="2">PSN324</strain>
    </source>
</reference>
<protein>
    <recommendedName>
        <fullName evidence="4">Secreted protein</fullName>
    </recommendedName>
</protein>
<evidence type="ECO:0000313" key="3">
    <source>
        <dbReference type="Proteomes" id="UP001321749"/>
    </source>
</evidence>